<dbReference type="AlphaFoldDB" id="A0AAV4W153"/>
<evidence type="ECO:0000313" key="2">
    <source>
        <dbReference type="Proteomes" id="UP001054837"/>
    </source>
</evidence>
<keyword evidence="2" id="KW-1185">Reference proteome</keyword>
<protein>
    <submittedName>
        <fullName evidence="1">Uncharacterized protein</fullName>
    </submittedName>
</protein>
<accession>A0AAV4W153</accession>
<dbReference type="Proteomes" id="UP001054837">
    <property type="component" value="Unassembled WGS sequence"/>
</dbReference>
<reference evidence="1 2" key="1">
    <citation type="submission" date="2021-06" db="EMBL/GenBank/DDBJ databases">
        <title>Caerostris darwini draft genome.</title>
        <authorList>
            <person name="Kono N."/>
            <person name="Arakawa K."/>
        </authorList>
    </citation>
    <scope>NUCLEOTIDE SEQUENCE [LARGE SCALE GENOMIC DNA]</scope>
</reference>
<gene>
    <name evidence="1" type="ORF">CDAR_286371</name>
</gene>
<proteinExistence type="predicted"/>
<sequence length="109" mass="12071">MSFHIQKNGRMRIMFSPGVDLIVCRFTLNPVAFDTSSNFCPFHTKHFLANKSKKGKVKSKICMRSACDSVVDGKNFLAASFVEASALIYTNASQVLFSGKKGIKTHFST</sequence>
<organism evidence="1 2">
    <name type="scientific">Caerostris darwini</name>
    <dbReference type="NCBI Taxonomy" id="1538125"/>
    <lineage>
        <taxon>Eukaryota</taxon>
        <taxon>Metazoa</taxon>
        <taxon>Ecdysozoa</taxon>
        <taxon>Arthropoda</taxon>
        <taxon>Chelicerata</taxon>
        <taxon>Arachnida</taxon>
        <taxon>Araneae</taxon>
        <taxon>Araneomorphae</taxon>
        <taxon>Entelegynae</taxon>
        <taxon>Araneoidea</taxon>
        <taxon>Araneidae</taxon>
        <taxon>Caerostris</taxon>
    </lineage>
</organism>
<evidence type="ECO:0000313" key="1">
    <source>
        <dbReference type="EMBL" id="GIY76382.1"/>
    </source>
</evidence>
<dbReference type="EMBL" id="BPLQ01014003">
    <property type="protein sequence ID" value="GIY76382.1"/>
    <property type="molecule type" value="Genomic_DNA"/>
</dbReference>
<name>A0AAV4W153_9ARAC</name>
<comment type="caution">
    <text evidence="1">The sequence shown here is derived from an EMBL/GenBank/DDBJ whole genome shotgun (WGS) entry which is preliminary data.</text>
</comment>